<dbReference type="PIRSF" id="PIRSF036382">
    <property type="entry name" value="RR_antiterm"/>
    <property type="match status" value="1"/>
</dbReference>
<dbReference type="GO" id="GO:0000160">
    <property type="term" value="P:phosphorelay signal transduction system"/>
    <property type="evidence" value="ECO:0007669"/>
    <property type="project" value="InterPro"/>
</dbReference>
<dbReference type="InterPro" id="IPR001789">
    <property type="entry name" value="Sig_transdc_resp-reg_receiver"/>
</dbReference>
<dbReference type="InterPro" id="IPR008327">
    <property type="entry name" value="Sig_transdc_resp-reg_antiterm"/>
</dbReference>
<comment type="function">
    <text evidence="3">May play the central regulatory role in sporulation. It may be an element of the effector pathway responsible for the activation of sporulation genes in response to nutritional stress. Spo0A may act in concert with spo0H (a sigma factor) to control the expression of some genes that are critical to the sporulation process.</text>
</comment>
<dbReference type="InterPro" id="IPR036388">
    <property type="entry name" value="WH-like_DNA-bd_sf"/>
</dbReference>
<evidence type="ECO:0000313" key="4">
    <source>
        <dbReference type="EMBL" id="URZ12764.1"/>
    </source>
</evidence>
<sequence>MDNRVVVAEDEPITRMDICEMLTGAGYYVVGQAANGLEAVEVCRRLRPNLVLMDIKMPKLDGIEASQILVKENAADAIIILTAYSGREFIDKVKEIGAIGYIIKPIDEIRLIPQVEIAIAKGKEISSIKKNLNSIKITCAAKEILMERYRITENEAYRKLRKMSMDKQLTILDMSKNIIDNIKSRD</sequence>
<dbReference type="Gene3D" id="3.40.50.2300">
    <property type="match status" value="1"/>
</dbReference>
<evidence type="ECO:0000256" key="3">
    <source>
        <dbReference type="ARBA" id="ARBA00024867"/>
    </source>
</evidence>
<dbReference type="SUPFAM" id="SSF52172">
    <property type="entry name" value="CheY-like"/>
    <property type="match status" value="1"/>
</dbReference>
<evidence type="ECO:0000313" key="5">
    <source>
        <dbReference type="Proteomes" id="UP000190951"/>
    </source>
</evidence>
<dbReference type="Proteomes" id="UP000190951">
    <property type="component" value="Chromosome"/>
</dbReference>
<evidence type="ECO:0000256" key="2">
    <source>
        <dbReference type="ARBA" id="ARBA00022553"/>
    </source>
</evidence>
<dbReference type="RefSeq" id="WP_077834166.1">
    <property type="nucleotide sequence ID" value="NZ_CP096983.1"/>
</dbReference>
<gene>
    <name evidence="4" type="primary">pdtaR</name>
    <name evidence="4" type="ORF">CROST_035090</name>
</gene>
<proteinExistence type="predicted"/>
<dbReference type="InterPro" id="IPR011006">
    <property type="entry name" value="CheY-like_superfamily"/>
</dbReference>
<dbReference type="PANTHER" id="PTHR44591:SF3">
    <property type="entry name" value="RESPONSE REGULATORY DOMAIN-CONTAINING PROTEIN"/>
    <property type="match status" value="1"/>
</dbReference>
<dbReference type="Pfam" id="PF03861">
    <property type="entry name" value="ANTAR"/>
    <property type="match status" value="1"/>
</dbReference>
<dbReference type="PROSITE" id="PS50110">
    <property type="entry name" value="RESPONSE_REGULATORY"/>
    <property type="match status" value="1"/>
</dbReference>
<evidence type="ECO:0000256" key="1">
    <source>
        <dbReference type="ARBA" id="ARBA00018672"/>
    </source>
</evidence>
<dbReference type="STRING" id="84029.CROST_39610"/>
<dbReference type="GO" id="GO:0003723">
    <property type="term" value="F:RNA binding"/>
    <property type="evidence" value="ECO:0007669"/>
    <property type="project" value="InterPro"/>
</dbReference>
<accession>A0A1S8KZL0</accession>
<dbReference type="InterPro" id="IPR005561">
    <property type="entry name" value="ANTAR"/>
</dbReference>
<dbReference type="Gene3D" id="1.10.10.10">
    <property type="entry name" value="Winged helix-like DNA-binding domain superfamily/Winged helix DNA-binding domain"/>
    <property type="match status" value="1"/>
</dbReference>
<dbReference type="PROSITE" id="PS50921">
    <property type="entry name" value="ANTAR"/>
    <property type="match status" value="1"/>
</dbReference>
<protein>
    <recommendedName>
        <fullName evidence="1">Stage 0 sporulation protein A homolog</fullName>
    </recommendedName>
</protein>
<dbReference type="KEGG" id="crw:CROST_035090"/>
<organism evidence="4 5">
    <name type="scientific">Clostridium felsineum</name>
    <dbReference type="NCBI Taxonomy" id="36839"/>
    <lineage>
        <taxon>Bacteria</taxon>
        <taxon>Bacillati</taxon>
        <taxon>Bacillota</taxon>
        <taxon>Clostridia</taxon>
        <taxon>Eubacteriales</taxon>
        <taxon>Clostridiaceae</taxon>
        <taxon>Clostridium</taxon>
    </lineage>
</organism>
<dbReference type="SMART" id="SM00448">
    <property type="entry name" value="REC"/>
    <property type="match status" value="1"/>
</dbReference>
<keyword evidence="2" id="KW-0597">Phosphoprotein</keyword>
<dbReference type="PANTHER" id="PTHR44591">
    <property type="entry name" value="STRESS RESPONSE REGULATOR PROTEIN 1"/>
    <property type="match status" value="1"/>
</dbReference>
<dbReference type="AlphaFoldDB" id="A0A1S8KZL0"/>
<dbReference type="SMART" id="SM01012">
    <property type="entry name" value="ANTAR"/>
    <property type="match status" value="1"/>
</dbReference>
<dbReference type="EMBL" id="CP096983">
    <property type="protein sequence ID" value="URZ12764.1"/>
    <property type="molecule type" value="Genomic_DNA"/>
</dbReference>
<name>A0A1S8KZL0_9CLOT</name>
<reference evidence="4 5" key="1">
    <citation type="submission" date="2022-04" db="EMBL/GenBank/DDBJ databases">
        <title>Genome sequence of C. roseum typestrain.</title>
        <authorList>
            <person name="Poehlein A."/>
            <person name="Schoch T."/>
            <person name="Duerre P."/>
            <person name="Daniel R."/>
        </authorList>
    </citation>
    <scope>NUCLEOTIDE SEQUENCE [LARGE SCALE GENOMIC DNA]</scope>
    <source>
        <strain evidence="4 5">DSM 7320</strain>
    </source>
</reference>
<dbReference type="Pfam" id="PF00072">
    <property type="entry name" value="Response_reg"/>
    <property type="match status" value="1"/>
</dbReference>
<keyword evidence="5" id="KW-1185">Reference proteome</keyword>
<dbReference type="InterPro" id="IPR050595">
    <property type="entry name" value="Bact_response_regulator"/>
</dbReference>